<dbReference type="PANTHER" id="PTHR30055">
    <property type="entry name" value="HTH-TYPE TRANSCRIPTIONAL REGULATOR RUTR"/>
    <property type="match status" value="1"/>
</dbReference>
<gene>
    <name evidence="6" type="ORF">EDC14_10036</name>
</gene>
<keyword evidence="7" id="KW-1185">Reference proteome</keyword>
<name>A0A4R1S6W2_HYDET</name>
<dbReference type="InterPro" id="IPR009057">
    <property type="entry name" value="Homeodomain-like_sf"/>
</dbReference>
<keyword evidence="2 4" id="KW-0238">DNA-binding</keyword>
<keyword evidence="3" id="KW-0804">Transcription</keyword>
<dbReference type="EMBL" id="SLUN01000003">
    <property type="protein sequence ID" value="TCL75076.1"/>
    <property type="molecule type" value="Genomic_DNA"/>
</dbReference>
<organism evidence="6 7">
    <name type="scientific">Hydrogenispora ethanolica</name>
    <dbReference type="NCBI Taxonomy" id="1082276"/>
    <lineage>
        <taxon>Bacteria</taxon>
        <taxon>Bacillati</taxon>
        <taxon>Bacillota</taxon>
        <taxon>Hydrogenispora</taxon>
    </lineage>
</organism>
<dbReference type="InterPro" id="IPR025996">
    <property type="entry name" value="MT1864/Rv1816-like_C"/>
</dbReference>
<protein>
    <submittedName>
        <fullName evidence="6">TetR family transcriptional regulator</fullName>
    </submittedName>
</protein>
<dbReference type="AlphaFoldDB" id="A0A4R1S6W2"/>
<dbReference type="InterPro" id="IPR036271">
    <property type="entry name" value="Tet_transcr_reg_TetR-rel_C_sf"/>
</dbReference>
<evidence type="ECO:0000313" key="7">
    <source>
        <dbReference type="Proteomes" id="UP000295008"/>
    </source>
</evidence>
<proteinExistence type="predicted"/>
<evidence type="ECO:0000256" key="2">
    <source>
        <dbReference type="ARBA" id="ARBA00023125"/>
    </source>
</evidence>
<dbReference type="Pfam" id="PF13305">
    <property type="entry name" value="TetR_C_33"/>
    <property type="match status" value="1"/>
</dbReference>
<dbReference type="GO" id="GO:0003700">
    <property type="term" value="F:DNA-binding transcription factor activity"/>
    <property type="evidence" value="ECO:0007669"/>
    <property type="project" value="TreeGrafter"/>
</dbReference>
<reference evidence="6 7" key="1">
    <citation type="submission" date="2019-03" db="EMBL/GenBank/DDBJ databases">
        <title>Genomic Encyclopedia of Type Strains, Phase IV (KMG-IV): sequencing the most valuable type-strain genomes for metagenomic binning, comparative biology and taxonomic classification.</title>
        <authorList>
            <person name="Goeker M."/>
        </authorList>
    </citation>
    <scope>NUCLEOTIDE SEQUENCE [LARGE SCALE GENOMIC DNA]</scope>
    <source>
        <strain evidence="6 7">LX-B</strain>
    </source>
</reference>
<dbReference type="PANTHER" id="PTHR30055:SF212">
    <property type="entry name" value="TETR-FAMILY FAMILY TRANSCRIPTIONAL REGULATOR"/>
    <property type="match status" value="1"/>
</dbReference>
<dbReference type="SUPFAM" id="SSF46689">
    <property type="entry name" value="Homeodomain-like"/>
    <property type="match status" value="1"/>
</dbReference>
<dbReference type="Pfam" id="PF00440">
    <property type="entry name" value="TetR_N"/>
    <property type="match status" value="1"/>
</dbReference>
<dbReference type="InterPro" id="IPR001647">
    <property type="entry name" value="HTH_TetR"/>
</dbReference>
<dbReference type="Gene3D" id="1.10.357.10">
    <property type="entry name" value="Tetracycline Repressor, domain 2"/>
    <property type="match status" value="1"/>
</dbReference>
<dbReference type="InterPro" id="IPR050109">
    <property type="entry name" value="HTH-type_TetR-like_transc_reg"/>
</dbReference>
<evidence type="ECO:0000256" key="4">
    <source>
        <dbReference type="PROSITE-ProRule" id="PRU00335"/>
    </source>
</evidence>
<sequence length="211" mass="23657">MGVKERKQRDKESIRRKILAAAETLFVQEGYENVSMRKLANRIEYSPTTIYHHFKDKEELLSCLVQEIFTQFIAYQDACLGEGPDADPVTAIRRGMRAYIQFGLENPNYYRLAFASGLLAKASPALGDGGGAPQQAFRILQQLVAAAIEQQYFPARDPALIAQTLWAVNHGITSLLLTHIRITESQQEELIGQVIDTALDGLLHQKLREQG</sequence>
<evidence type="ECO:0000313" key="6">
    <source>
        <dbReference type="EMBL" id="TCL75076.1"/>
    </source>
</evidence>
<dbReference type="PROSITE" id="PS50977">
    <property type="entry name" value="HTH_TETR_2"/>
    <property type="match status" value="1"/>
</dbReference>
<comment type="caution">
    <text evidence="6">The sequence shown here is derived from an EMBL/GenBank/DDBJ whole genome shotgun (WGS) entry which is preliminary data.</text>
</comment>
<evidence type="ECO:0000256" key="1">
    <source>
        <dbReference type="ARBA" id="ARBA00023015"/>
    </source>
</evidence>
<feature type="DNA-binding region" description="H-T-H motif" evidence="4">
    <location>
        <begin position="35"/>
        <end position="54"/>
    </location>
</feature>
<keyword evidence="1" id="KW-0805">Transcription regulation</keyword>
<dbReference type="GO" id="GO:0000976">
    <property type="term" value="F:transcription cis-regulatory region binding"/>
    <property type="evidence" value="ECO:0007669"/>
    <property type="project" value="TreeGrafter"/>
</dbReference>
<dbReference type="SUPFAM" id="SSF48498">
    <property type="entry name" value="Tetracyclin repressor-like, C-terminal domain"/>
    <property type="match status" value="1"/>
</dbReference>
<dbReference type="Proteomes" id="UP000295008">
    <property type="component" value="Unassembled WGS sequence"/>
</dbReference>
<evidence type="ECO:0000256" key="3">
    <source>
        <dbReference type="ARBA" id="ARBA00023163"/>
    </source>
</evidence>
<accession>A0A4R1S6W2</accession>
<dbReference type="PRINTS" id="PR00455">
    <property type="entry name" value="HTHTETR"/>
</dbReference>
<evidence type="ECO:0000259" key="5">
    <source>
        <dbReference type="PROSITE" id="PS50977"/>
    </source>
</evidence>
<dbReference type="RefSeq" id="WP_165907758.1">
    <property type="nucleotide sequence ID" value="NZ_SLUN01000003.1"/>
</dbReference>
<feature type="domain" description="HTH tetR-type" evidence="5">
    <location>
        <begin position="12"/>
        <end position="72"/>
    </location>
</feature>